<proteinExistence type="predicted"/>
<dbReference type="GO" id="GO:0004867">
    <property type="term" value="F:serine-type endopeptidase inhibitor activity"/>
    <property type="evidence" value="ECO:0007669"/>
    <property type="project" value="InterPro"/>
</dbReference>
<evidence type="ECO:0000256" key="1">
    <source>
        <dbReference type="SAM" id="SignalP"/>
    </source>
</evidence>
<protein>
    <submittedName>
        <fullName evidence="2">Pancreatic trypsin inhibitor</fullName>
    </submittedName>
</protein>
<reference evidence="2" key="1">
    <citation type="journal article" date="2017" name="Parasit. Vectors">
        <title>Sialotranscriptomics of Rhipicephalus zambeziensis reveals intricate expression profiles of secretory proteins and suggests tight temporal transcriptional regulation during blood-feeding.</title>
        <authorList>
            <person name="de Castro M.H."/>
            <person name="de Klerk D."/>
            <person name="Pienaar R."/>
            <person name="Rees D.J.G."/>
            <person name="Mans B.J."/>
        </authorList>
    </citation>
    <scope>NUCLEOTIDE SEQUENCE</scope>
    <source>
        <tissue evidence="2">Salivary glands</tissue>
    </source>
</reference>
<evidence type="ECO:0000313" key="2">
    <source>
        <dbReference type="EMBL" id="MAA11656.1"/>
    </source>
</evidence>
<feature type="chain" id="PRO_5013121457" evidence="1">
    <location>
        <begin position="21"/>
        <end position="143"/>
    </location>
</feature>
<sequence length="143" mass="16947">MYKCALVVVIILSSIVPLLAWRPSWPFKWPPSWWPFRRTTPRPAHPNNTTPIYHPPTCKWQYSTSCDYPRLCNCPMSTMEGYIRYANKKDYPWYFDNITMTCKQARGDHSGCNRFTERKHCQRDCAIPIKKALKRRYQGVKLA</sequence>
<dbReference type="SUPFAM" id="SSF57362">
    <property type="entry name" value="BPTI-like"/>
    <property type="match status" value="1"/>
</dbReference>
<feature type="signal peptide" evidence="1">
    <location>
        <begin position="1"/>
        <end position="20"/>
    </location>
</feature>
<accession>A0A224Y287</accession>
<name>A0A224Y287_9ACAR</name>
<dbReference type="InterPro" id="IPR036880">
    <property type="entry name" value="Kunitz_BPTI_sf"/>
</dbReference>
<dbReference type="Gene3D" id="4.10.410.10">
    <property type="entry name" value="Pancreatic trypsin inhibitor Kunitz domain"/>
    <property type="match status" value="1"/>
</dbReference>
<dbReference type="EMBL" id="GFPF01000510">
    <property type="protein sequence ID" value="MAA11656.1"/>
    <property type="molecule type" value="Transcribed_RNA"/>
</dbReference>
<keyword evidence="1" id="KW-0732">Signal</keyword>
<dbReference type="AlphaFoldDB" id="A0A224Y287"/>
<organism evidence="2">
    <name type="scientific">Rhipicephalus zambeziensis</name>
    <dbReference type="NCBI Taxonomy" id="60191"/>
    <lineage>
        <taxon>Eukaryota</taxon>
        <taxon>Metazoa</taxon>
        <taxon>Ecdysozoa</taxon>
        <taxon>Arthropoda</taxon>
        <taxon>Chelicerata</taxon>
        <taxon>Arachnida</taxon>
        <taxon>Acari</taxon>
        <taxon>Parasitiformes</taxon>
        <taxon>Ixodida</taxon>
        <taxon>Ixodoidea</taxon>
        <taxon>Ixodidae</taxon>
        <taxon>Rhipicephalinae</taxon>
        <taxon>Rhipicephalus</taxon>
        <taxon>Rhipicephalus</taxon>
    </lineage>
</organism>